<dbReference type="RefSeq" id="WP_005350761.1">
    <property type="nucleotide sequence ID" value="NZ_ACEP01000141.1"/>
</dbReference>
<comment type="caution">
    <text evidence="4">The sequence shown here is derived from an EMBL/GenBank/DDBJ whole genome shotgun (WGS) entry which is preliminary data.</text>
</comment>
<feature type="compositionally biased region" description="Basic residues" evidence="1">
    <location>
        <begin position="492"/>
        <end position="517"/>
    </location>
</feature>
<accession>C0EZR0</accession>
<reference evidence="4 5" key="2">
    <citation type="submission" date="2009-02" db="EMBL/GenBank/DDBJ databases">
        <title>Draft genome sequence of Eubacterium hallii (DSM 3353).</title>
        <authorList>
            <person name="Sudarsanam P."/>
            <person name="Ley R."/>
            <person name="Guruge J."/>
            <person name="Turnbaugh P.J."/>
            <person name="Mahowald M."/>
            <person name="Liep D."/>
            <person name="Gordon J."/>
        </authorList>
    </citation>
    <scope>NUCLEOTIDE SEQUENCE [LARGE SCALE GENOMIC DNA]</scope>
    <source>
        <strain evidence="4 5">DSM 3353</strain>
    </source>
</reference>
<feature type="compositionally biased region" description="Polar residues" evidence="1">
    <location>
        <begin position="456"/>
        <end position="488"/>
    </location>
</feature>
<feature type="region of interest" description="Disordered" evidence="1">
    <location>
        <begin position="387"/>
        <end position="524"/>
    </location>
</feature>
<name>C0EZR0_9FIRM</name>
<evidence type="ECO:0000259" key="3">
    <source>
        <dbReference type="Pfam" id="PF18676"/>
    </source>
</evidence>
<dbReference type="EMBL" id="ACEP01000141">
    <property type="protein sequence ID" value="EEG35237.1"/>
    <property type="molecule type" value="Genomic_DNA"/>
</dbReference>
<feature type="signal peptide" evidence="2">
    <location>
        <begin position="1"/>
        <end position="29"/>
    </location>
</feature>
<evidence type="ECO:0000256" key="2">
    <source>
        <dbReference type="SAM" id="SignalP"/>
    </source>
</evidence>
<dbReference type="Pfam" id="PF18676">
    <property type="entry name" value="MBG_2"/>
    <property type="match status" value="1"/>
</dbReference>
<dbReference type="Proteomes" id="UP000003174">
    <property type="component" value="Unassembled WGS sequence"/>
</dbReference>
<feature type="compositionally biased region" description="Low complexity" evidence="1">
    <location>
        <begin position="404"/>
        <end position="453"/>
    </location>
</feature>
<evidence type="ECO:0000256" key="1">
    <source>
        <dbReference type="SAM" id="MobiDB-lite"/>
    </source>
</evidence>
<feature type="chain" id="PRO_5002897818" description="MBG domain-containing protein" evidence="2">
    <location>
        <begin position="30"/>
        <end position="551"/>
    </location>
</feature>
<feature type="compositionally biased region" description="Basic and acidic residues" evidence="1">
    <location>
        <begin position="391"/>
        <end position="403"/>
    </location>
</feature>
<proteinExistence type="predicted"/>
<protein>
    <recommendedName>
        <fullName evidence="3">MBG domain-containing protein</fullName>
    </recommendedName>
</protein>
<feature type="compositionally biased region" description="Basic and acidic residues" evidence="1">
    <location>
        <begin position="135"/>
        <end position="144"/>
    </location>
</feature>
<evidence type="ECO:0000313" key="4">
    <source>
        <dbReference type="EMBL" id="EEG35237.1"/>
    </source>
</evidence>
<gene>
    <name evidence="4" type="ORF">EUBHAL_02921</name>
</gene>
<evidence type="ECO:0000313" key="5">
    <source>
        <dbReference type="Proteomes" id="UP000003174"/>
    </source>
</evidence>
<sequence length="551" mass="59046">MKKRIYKNLLALTLACSVALSTAPVSSFARDVAAVSESEATTEAPKEKATEVEKKTEVSKDATTVTEKTEASEEKTTAAEKTEAPEEKTIAAEKTEAETSEEKTTSKKTKTSEKKATDPECVKPDKPVVDGPTPEGKKDTDEATKPSTVTLHFNQSMPGHVLSVSKASSFNFGGYASDKKATVKASYVGIAWNGKGYSSSTPSYKAGTYTETLYVTDAAYSATPISRTYTITRANTHIIINNPVDCTYDGSAFAVDATVYDDNNNEVTKANVTYIRVDGGKYIYLGFTAPVEAGAYIAIATYPGDATHRPSAAKSFFIIHPKAVKVNIDYKEKYVGDKDPELTYKAEGVLDGDSLGLKLTREAGEEAGYYDIYPDTSSLNPNYKLAETPDGTDHFHILKRDSGETPNPGTTETPNPGTTETPDPGTTETPDPGTTETPDPGTTETPDPGTTETPADDSSATTTETPADDSSATTTETPSVDPSENTDPTTKTTKKTTTQKKANTKKATTKKNKKSKSSKTGDASNPVLYMVVSVFALVMCAFIVLRRRTDR</sequence>
<feature type="region of interest" description="Disordered" evidence="1">
    <location>
        <begin position="35"/>
        <end position="144"/>
    </location>
</feature>
<dbReference type="InterPro" id="IPR041286">
    <property type="entry name" value="MBG_2"/>
</dbReference>
<dbReference type="GeneID" id="75047418"/>
<dbReference type="AlphaFoldDB" id="C0EZR0"/>
<dbReference type="eggNOG" id="COG2911">
    <property type="taxonomic scope" value="Bacteria"/>
</dbReference>
<feature type="compositionally biased region" description="Basic and acidic residues" evidence="1">
    <location>
        <begin position="44"/>
        <end position="60"/>
    </location>
</feature>
<organism evidence="4 5">
    <name type="scientific">Anaerobutyricum hallii DSM 3353</name>
    <dbReference type="NCBI Taxonomy" id="411469"/>
    <lineage>
        <taxon>Bacteria</taxon>
        <taxon>Bacillati</taxon>
        <taxon>Bacillota</taxon>
        <taxon>Clostridia</taxon>
        <taxon>Lachnospirales</taxon>
        <taxon>Lachnospiraceae</taxon>
        <taxon>Anaerobutyricum</taxon>
    </lineage>
</organism>
<feature type="domain" description="MBG" evidence="3">
    <location>
        <begin position="325"/>
        <end position="387"/>
    </location>
</feature>
<reference evidence="4 5" key="1">
    <citation type="submission" date="2009-01" db="EMBL/GenBank/DDBJ databases">
        <authorList>
            <person name="Fulton L."/>
            <person name="Clifton S."/>
            <person name="Fulton B."/>
            <person name="Xu J."/>
            <person name="Minx P."/>
            <person name="Pepin K.H."/>
            <person name="Johnson M."/>
            <person name="Bhonagiri V."/>
            <person name="Nash W.E."/>
            <person name="Mardis E.R."/>
            <person name="Wilson R.K."/>
        </authorList>
    </citation>
    <scope>NUCLEOTIDE SEQUENCE [LARGE SCALE GENOMIC DNA]</scope>
    <source>
        <strain evidence="4 5">DSM 3353</strain>
    </source>
</reference>
<feature type="compositionally biased region" description="Basic and acidic residues" evidence="1">
    <location>
        <begin position="67"/>
        <end position="128"/>
    </location>
</feature>
<keyword evidence="2" id="KW-0732">Signal</keyword>